<evidence type="ECO:0000313" key="6">
    <source>
        <dbReference type="Proteomes" id="UP001152300"/>
    </source>
</evidence>
<evidence type="ECO:0000259" key="4">
    <source>
        <dbReference type="Pfam" id="PF08241"/>
    </source>
</evidence>
<evidence type="ECO:0000256" key="2">
    <source>
        <dbReference type="ARBA" id="ARBA00038188"/>
    </source>
</evidence>
<keyword evidence="3" id="KW-1133">Transmembrane helix</keyword>
<evidence type="ECO:0000256" key="3">
    <source>
        <dbReference type="SAM" id="Phobius"/>
    </source>
</evidence>
<dbReference type="GO" id="GO:0006696">
    <property type="term" value="P:ergosterol biosynthetic process"/>
    <property type="evidence" value="ECO:0007669"/>
    <property type="project" value="TreeGrafter"/>
</dbReference>
<feature type="domain" description="Methyltransferase type 11" evidence="4">
    <location>
        <begin position="12"/>
        <end position="110"/>
    </location>
</feature>
<dbReference type="SUPFAM" id="SSF53335">
    <property type="entry name" value="S-adenosyl-L-methionine-dependent methyltransferases"/>
    <property type="match status" value="1"/>
</dbReference>
<gene>
    <name evidence="5" type="ORF">OCU04_013157</name>
</gene>
<proteinExistence type="inferred from homology"/>
<evidence type="ECO:0000256" key="1">
    <source>
        <dbReference type="ARBA" id="ARBA00022679"/>
    </source>
</evidence>
<accession>A0A9X0A8V3</accession>
<dbReference type="PANTHER" id="PTHR44068:SF1">
    <property type="entry name" value="HYPOTHETICAL LOC100005854"/>
    <property type="match status" value="1"/>
</dbReference>
<dbReference type="PANTHER" id="PTHR44068">
    <property type="entry name" value="ZGC:194242"/>
    <property type="match status" value="1"/>
</dbReference>
<feature type="transmembrane region" description="Helical" evidence="3">
    <location>
        <begin position="178"/>
        <end position="199"/>
    </location>
</feature>
<keyword evidence="3" id="KW-0812">Transmembrane</keyword>
<comment type="similarity">
    <text evidence="2">Belongs to the class I-like SAM-binding methyltransferase superfamily. Erg6/SMT family.</text>
</comment>
<keyword evidence="1" id="KW-0808">Transferase</keyword>
<name>A0A9X0A8V3_9HELO</name>
<keyword evidence="6" id="KW-1185">Reference proteome</keyword>
<keyword evidence="3" id="KW-0472">Membrane</keyword>
<dbReference type="Proteomes" id="UP001152300">
    <property type="component" value="Unassembled WGS sequence"/>
</dbReference>
<dbReference type="GO" id="GO:0003838">
    <property type="term" value="F:sterol 24-C-methyltransferase activity"/>
    <property type="evidence" value="ECO:0007669"/>
    <property type="project" value="TreeGrafter"/>
</dbReference>
<reference evidence="5" key="1">
    <citation type="submission" date="2022-11" db="EMBL/GenBank/DDBJ databases">
        <title>Genome Resource of Sclerotinia nivalis Strain SnTB1, a Plant Pathogen Isolated from American Ginseng.</title>
        <authorList>
            <person name="Fan S."/>
        </authorList>
    </citation>
    <scope>NUCLEOTIDE SEQUENCE</scope>
    <source>
        <strain evidence="5">SnTB1</strain>
    </source>
</reference>
<organism evidence="5 6">
    <name type="scientific">Sclerotinia nivalis</name>
    <dbReference type="NCBI Taxonomy" id="352851"/>
    <lineage>
        <taxon>Eukaryota</taxon>
        <taxon>Fungi</taxon>
        <taxon>Dikarya</taxon>
        <taxon>Ascomycota</taxon>
        <taxon>Pezizomycotina</taxon>
        <taxon>Leotiomycetes</taxon>
        <taxon>Helotiales</taxon>
        <taxon>Sclerotiniaceae</taxon>
        <taxon>Sclerotinia</taxon>
    </lineage>
</organism>
<dbReference type="AlphaFoldDB" id="A0A9X0A8V3"/>
<dbReference type="CDD" id="cd02440">
    <property type="entry name" value="AdoMet_MTases"/>
    <property type="match status" value="1"/>
</dbReference>
<dbReference type="GO" id="GO:0005783">
    <property type="term" value="C:endoplasmic reticulum"/>
    <property type="evidence" value="ECO:0007669"/>
    <property type="project" value="TreeGrafter"/>
</dbReference>
<dbReference type="EMBL" id="JAPEIS010000018">
    <property type="protein sequence ID" value="KAJ8057984.1"/>
    <property type="molecule type" value="Genomic_DNA"/>
</dbReference>
<dbReference type="InterPro" id="IPR029063">
    <property type="entry name" value="SAM-dependent_MTases_sf"/>
</dbReference>
<sequence length="233" mass="26144">MNLALEPGSRVLDAGCGVGHVAIHLAKTAGFRVHGIDVVEHHIAKARNNIKANLLEGAITISKDDYHRLGTFADESFDGVYTMETFVHAVEPEVAAAEFFRLLRPGGSLAMYEYDHLDFTTQTKDIRTSFSSINTHAAMPAHERFNQGVLENILREAGFEDIIVKDLSENVLPMLRMFYVLAFIPYFIINCLGLQSFFINTVAGYKGYVYRHTARYIAVSARKPPVDGYRKRE</sequence>
<dbReference type="Gene3D" id="3.40.50.150">
    <property type="entry name" value="Vaccinia Virus protein VP39"/>
    <property type="match status" value="1"/>
</dbReference>
<evidence type="ECO:0000313" key="5">
    <source>
        <dbReference type="EMBL" id="KAJ8057984.1"/>
    </source>
</evidence>
<dbReference type="OrthoDB" id="540004at2759"/>
<dbReference type="InterPro" id="IPR013216">
    <property type="entry name" value="Methyltransf_11"/>
</dbReference>
<comment type="caution">
    <text evidence="5">The sequence shown here is derived from an EMBL/GenBank/DDBJ whole genome shotgun (WGS) entry which is preliminary data.</text>
</comment>
<protein>
    <recommendedName>
        <fullName evidence="4">Methyltransferase type 11 domain-containing protein</fullName>
    </recommendedName>
</protein>
<dbReference type="Pfam" id="PF08241">
    <property type="entry name" value="Methyltransf_11"/>
    <property type="match status" value="1"/>
</dbReference>
<dbReference type="InterPro" id="IPR050447">
    <property type="entry name" value="Erg6_SMT_methyltransf"/>
</dbReference>